<proteinExistence type="predicted"/>
<name>U4L0H4_PYROM</name>
<reference evidence="2 3" key="1">
    <citation type="journal article" date="2013" name="PLoS Genet.">
        <title>The genome and development-dependent transcriptomes of Pyronema confluens: a window into fungal evolution.</title>
        <authorList>
            <person name="Traeger S."/>
            <person name="Altegoer F."/>
            <person name="Freitag M."/>
            <person name="Gabaldon T."/>
            <person name="Kempken F."/>
            <person name="Kumar A."/>
            <person name="Marcet-Houben M."/>
            <person name="Poggeler S."/>
            <person name="Stajich J.E."/>
            <person name="Nowrousian M."/>
        </authorList>
    </citation>
    <scope>NUCLEOTIDE SEQUENCE [LARGE SCALE GENOMIC DNA]</scope>
    <source>
        <strain evidence="3">CBS 100304</strain>
        <tissue evidence="2">Vegetative mycelium</tissue>
    </source>
</reference>
<dbReference type="OrthoDB" id="10537793at2759"/>
<keyword evidence="1" id="KW-0472">Membrane</keyword>
<feature type="transmembrane region" description="Helical" evidence="1">
    <location>
        <begin position="12"/>
        <end position="33"/>
    </location>
</feature>
<dbReference type="EMBL" id="HF935423">
    <property type="protein sequence ID" value="CCX08598.1"/>
    <property type="molecule type" value="Genomic_DNA"/>
</dbReference>
<sequence>MSVSESLLKRRSVILSISAAAVIAVGAFTGASLKQGAQYQARVEEVKQQSLDSRIEK</sequence>
<organism evidence="2 3">
    <name type="scientific">Pyronema omphalodes (strain CBS 100304)</name>
    <name type="common">Pyronema confluens</name>
    <dbReference type="NCBI Taxonomy" id="1076935"/>
    <lineage>
        <taxon>Eukaryota</taxon>
        <taxon>Fungi</taxon>
        <taxon>Dikarya</taxon>
        <taxon>Ascomycota</taxon>
        <taxon>Pezizomycotina</taxon>
        <taxon>Pezizomycetes</taxon>
        <taxon>Pezizales</taxon>
        <taxon>Pyronemataceae</taxon>
        <taxon>Pyronema</taxon>
    </lineage>
</organism>
<keyword evidence="3" id="KW-1185">Reference proteome</keyword>
<keyword evidence="1" id="KW-1133">Transmembrane helix</keyword>
<evidence type="ECO:0000313" key="3">
    <source>
        <dbReference type="Proteomes" id="UP000018144"/>
    </source>
</evidence>
<keyword evidence="1" id="KW-0812">Transmembrane</keyword>
<evidence type="ECO:0000313" key="2">
    <source>
        <dbReference type="EMBL" id="CCX08598.1"/>
    </source>
</evidence>
<evidence type="ECO:0000256" key="1">
    <source>
        <dbReference type="SAM" id="Phobius"/>
    </source>
</evidence>
<gene>
    <name evidence="2" type="ORF">PCON_08191</name>
</gene>
<accession>U4L0H4</accession>
<dbReference type="AlphaFoldDB" id="U4L0H4"/>
<dbReference type="Proteomes" id="UP000018144">
    <property type="component" value="Unassembled WGS sequence"/>
</dbReference>
<protein>
    <submittedName>
        <fullName evidence="2">Uncharacterized protein</fullName>
    </submittedName>
</protein>